<dbReference type="Proteomes" id="UP001595976">
    <property type="component" value="Unassembled WGS sequence"/>
</dbReference>
<evidence type="ECO:0000313" key="1">
    <source>
        <dbReference type="EMBL" id="MFC5295550.1"/>
    </source>
</evidence>
<proteinExistence type="predicted"/>
<accession>A0ABW0FCE3</accession>
<evidence type="ECO:0000313" key="2">
    <source>
        <dbReference type="Proteomes" id="UP001595976"/>
    </source>
</evidence>
<name>A0ABW0FCE3_9HYPH</name>
<sequence>MFEILKSIQAKLADHDKRFDAIEKRFVELGDLVRKQRRDTAGLLVMAKSITGNFAEELAAVEERVAALEARGG</sequence>
<comment type="caution">
    <text evidence="1">The sequence shown here is derived from an EMBL/GenBank/DDBJ whole genome shotgun (WGS) entry which is preliminary data.</text>
</comment>
<reference evidence="2" key="1">
    <citation type="journal article" date="2019" name="Int. J. Syst. Evol. Microbiol.">
        <title>The Global Catalogue of Microorganisms (GCM) 10K type strain sequencing project: providing services to taxonomists for standard genome sequencing and annotation.</title>
        <authorList>
            <consortium name="The Broad Institute Genomics Platform"/>
            <consortium name="The Broad Institute Genome Sequencing Center for Infectious Disease"/>
            <person name="Wu L."/>
            <person name="Ma J."/>
        </authorList>
    </citation>
    <scope>NUCLEOTIDE SEQUENCE [LARGE SCALE GENOMIC DNA]</scope>
    <source>
        <strain evidence="2">CGMCC 1.15643</strain>
    </source>
</reference>
<organism evidence="1 2">
    <name type="scientific">Bosea minatitlanensis</name>
    <dbReference type="NCBI Taxonomy" id="128782"/>
    <lineage>
        <taxon>Bacteria</taxon>
        <taxon>Pseudomonadati</taxon>
        <taxon>Pseudomonadota</taxon>
        <taxon>Alphaproteobacteria</taxon>
        <taxon>Hyphomicrobiales</taxon>
        <taxon>Boseaceae</taxon>
        <taxon>Bosea</taxon>
    </lineage>
</organism>
<gene>
    <name evidence="1" type="ORF">ACFPK2_21395</name>
</gene>
<protein>
    <submittedName>
        <fullName evidence="1">Uncharacterized protein</fullName>
    </submittedName>
</protein>
<keyword evidence="2" id="KW-1185">Reference proteome</keyword>
<dbReference type="EMBL" id="JBHSLI010000011">
    <property type="protein sequence ID" value="MFC5295550.1"/>
    <property type="molecule type" value="Genomic_DNA"/>
</dbReference>